<dbReference type="InterPro" id="IPR023034">
    <property type="entry name" value="PPIase_SurA"/>
</dbReference>
<dbReference type="Proteomes" id="UP001431449">
    <property type="component" value="Unassembled WGS sequence"/>
</dbReference>
<protein>
    <recommendedName>
        <fullName evidence="7">Chaperone SurA</fullName>
    </recommendedName>
    <alternativeName>
        <fullName evidence="7">Peptidyl-prolyl cis-trans isomerase SurA</fullName>
        <shortName evidence="7">PPIase SurA</shortName>
        <ecNumber evidence="7">5.2.1.8</ecNumber>
    </alternativeName>
    <alternativeName>
        <fullName evidence="7">Rotamase SurA</fullName>
    </alternativeName>
</protein>
<evidence type="ECO:0000256" key="6">
    <source>
        <dbReference type="ARBA" id="ARBA00023235"/>
    </source>
</evidence>
<reference evidence="10" key="1">
    <citation type="submission" date="2022-04" db="EMBL/GenBank/DDBJ databases">
        <title>Lysobacter sp. CAU 1642 isolated from sea sand.</title>
        <authorList>
            <person name="Kim W."/>
        </authorList>
    </citation>
    <scope>NUCLEOTIDE SEQUENCE</scope>
    <source>
        <strain evidence="10">CAU 1642</strain>
    </source>
</reference>
<dbReference type="InterPro" id="IPR000297">
    <property type="entry name" value="PPIase_PpiC"/>
</dbReference>
<dbReference type="InterPro" id="IPR027304">
    <property type="entry name" value="Trigger_fact/SurA_dom_sf"/>
</dbReference>
<evidence type="ECO:0000259" key="9">
    <source>
        <dbReference type="PROSITE" id="PS50198"/>
    </source>
</evidence>
<dbReference type="SUPFAM" id="SSF109998">
    <property type="entry name" value="Triger factor/SurA peptide-binding domain-like"/>
    <property type="match status" value="1"/>
</dbReference>
<evidence type="ECO:0000313" key="10">
    <source>
        <dbReference type="EMBL" id="MCK7594139.1"/>
    </source>
</evidence>
<evidence type="ECO:0000256" key="4">
    <source>
        <dbReference type="ARBA" id="ARBA00023110"/>
    </source>
</evidence>
<feature type="coiled-coil region" evidence="8">
    <location>
        <begin position="269"/>
        <end position="314"/>
    </location>
</feature>
<dbReference type="InterPro" id="IPR050280">
    <property type="entry name" value="OMP_Chaperone_SurA"/>
</dbReference>
<accession>A0ABT0GHW2</accession>
<dbReference type="Gene3D" id="3.10.50.40">
    <property type="match status" value="2"/>
</dbReference>
<dbReference type="PROSITE" id="PS50198">
    <property type="entry name" value="PPIC_PPIASE_2"/>
    <property type="match status" value="2"/>
</dbReference>
<evidence type="ECO:0000313" key="11">
    <source>
        <dbReference type="Proteomes" id="UP001431449"/>
    </source>
</evidence>
<keyword evidence="2 7" id="KW-0677">Repeat</keyword>
<feature type="domain" description="PpiC" evidence="9">
    <location>
        <begin position="172"/>
        <end position="274"/>
    </location>
</feature>
<comment type="domain">
    <text evidence="7">The PPIase activity resides only in the second parvulin domain. The N-terminal region and the C-terminal tail are necessary and sufficient for the chaperone activity of SurA. The PPIase activity is dispensable for SurA to function as a chaperone. The N-terminal region and the C-terminal tail are also required for porin recognition.</text>
</comment>
<dbReference type="InterPro" id="IPR023058">
    <property type="entry name" value="PPIase_PpiC_CS"/>
</dbReference>
<dbReference type="PROSITE" id="PS01096">
    <property type="entry name" value="PPIC_PPIASE_1"/>
    <property type="match status" value="1"/>
</dbReference>
<keyword evidence="6 7" id="KW-0413">Isomerase</keyword>
<keyword evidence="11" id="KW-1185">Reference proteome</keyword>
<evidence type="ECO:0000256" key="8">
    <source>
        <dbReference type="SAM" id="Coils"/>
    </source>
</evidence>
<sequence precursor="true">MTRLILLLAFVLTGLGAANPLAAQSTTDLDSIVAVVEEDVILRSELDMALNSIYSQYAERLNQLPPRDVLERQVLERLVLLRLQLQRAESAGIRIGDSEVEQAIVRIAEQNRISVEQMRQQLARDGMAFDEFRRTLRDEMIAQRLRQNIIQSRVNVSDTEIDILLTGNSLQRGQVNVGMILVAVPDNPSQEQLETARKKVDGVRDLLVRGEMDFSAAAIRYSDAPNALEGGEMGWRSLDGLPPLIGNVLQGLKVGEVSQPIRDPNGFLLLKAIDRREDAQETVTEYNARDILIRKNELVDSAEAKRRIDELRAKIEAGADFAELARKHSQDDMTAGNGGDMGWFQAYAWGNAVGETVLRLEDGELSQPFESDVGWHLVQRLGSRQQDVTEETERNRARETIGQRKAEEEYTRFLRQLREESYVDMRLG</sequence>
<dbReference type="PANTHER" id="PTHR47637:SF1">
    <property type="entry name" value="CHAPERONE SURA"/>
    <property type="match status" value="1"/>
</dbReference>
<evidence type="ECO:0000256" key="3">
    <source>
        <dbReference type="ARBA" id="ARBA00022764"/>
    </source>
</evidence>
<keyword evidence="1 7" id="KW-0732">Signal</keyword>
<keyword evidence="5 7" id="KW-0143">Chaperone</keyword>
<evidence type="ECO:0000256" key="7">
    <source>
        <dbReference type="HAMAP-Rule" id="MF_01183"/>
    </source>
</evidence>
<comment type="caution">
    <text evidence="10">The sequence shown here is derived from an EMBL/GenBank/DDBJ whole genome shotgun (WGS) entry which is preliminary data.</text>
</comment>
<feature type="domain" description="PpiC" evidence="9">
    <location>
        <begin position="283"/>
        <end position="382"/>
    </location>
</feature>
<comment type="function">
    <text evidence="7">Chaperone involved in the correct folding and assembly of outer membrane proteins. Recognizes specific patterns of aromatic residues and the orientation of their side chains, which are found more frequently in integral outer membrane proteins. May act in both early periplasmic and late outer membrane-associated steps of protein maturation.</text>
</comment>
<dbReference type="EMBL" id="JALNMH010000008">
    <property type="protein sequence ID" value="MCK7594139.1"/>
    <property type="molecule type" value="Genomic_DNA"/>
</dbReference>
<dbReference type="GO" id="GO:0003755">
    <property type="term" value="F:peptidyl-prolyl cis-trans isomerase activity"/>
    <property type="evidence" value="ECO:0007669"/>
    <property type="project" value="UniProtKB-EC"/>
</dbReference>
<gene>
    <name evidence="7" type="primary">surA</name>
    <name evidence="10" type="ORF">M0G41_10695</name>
</gene>
<dbReference type="EC" id="5.2.1.8" evidence="7"/>
<keyword evidence="3 7" id="KW-0574">Periplasm</keyword>
<proteinExistence type="inferred from homology"/>
<dbReference type="PANTHER" id="PTHR47637">
    <property type="entry name" value="CHAPERONE SURA"/>
    <property type="match status" value="1"/>
</dbReference>
<name>A0ABT0GHW2_9GAMM</name>
<dbReference type="Pfam" id="PF09312">
    <property type="entry name" value="SurA_N"/>
    <property type="match status" value="1"/>
</dbReference>
<feature type="chain" id="PRO_5044938862" description="Chaperone SurA" evidence="7">
    <location>
        <begin position="24"/>
        <end position="428"/>
    </location>
</feature>
<dbReference type="Gene3D" id="1.10.4030.10">
    <property type="entry name" value="Porin chaperone SurA, peptide-binding domain"/>
    <property type="match status" value="1"/>
</dbReference>
<keyword evidence="4 7" id="KW-0697">Rotamase</keyword>
<evidence type="ECO:0000256" key="2">
    <source>
        <dbReference type="ARBA" id="ARBA00022737"/>
    </source>
</evidence>
<dbReference type="HAMAP" id="MF_01183">
    <property type="entry name" value="Chaperone_SurA"/>
    <property type="match status" value="1"/>
</dbReference>
<keyword evidence="8" id="KW-0175">Coiled coil</keyword>
<evidence type="ECO:0000256" key="5">
    <source>
        <dbReference type="ARBA" id="ARBA00023186"/>
    </source>
</evidence>
<dbReference type="InterPro" id="IPR046357">
    <property type="entry name" value="PPIase_dom_sf"/>
</dbReference>
<dbReference type="SUPFAM" id="SSF54534">
    <property type="entry name" value="FKBP-like"/>
    <property type="match status" value="2"/>
</dbReference>
<comment type="subcellular location">
    <subcellularLocation>
        <location evidence="7">Periplasm</location>
    </subcellularLocation>
    <text evidence="7">Is capable of associating with the outer membrane.</text>
</comment>
<evidence type="ECO:0000256" key="1">
    <source>
        <dbReference type="ARBA" id="ARBA00022729"/>
    </source>
</evidence>
<dbReference type="Pfam" id="PF00639">
    <property type="entry name" value="Rotamase"/>
    <property type="match status" value="2"/>
</dbReference>
<dbReference type="InterPro" id="IPR015391">
    <property type="entry name" value="SurA_N"/>
</dbReference>
<dbReference type="RefSeq" id="WP_248209181.1">
    <property type="nucleotide sequence ID" value="NZ_JALNMH010000008.1"/>
</dbReference>
<organism evidence="10 11">
    <name type="scientific">Pseudomarimonas salicorniae</name>
    <dbReference type="NCBI Taxonomy" id="2933270"/>
    <lineage>
        <taxon>Bacteria</taxon>
        <taxon>Pseudomonadati</taxon>
        <taxon>Pseudomonadota</taxon>
        <taxon>Gammaproteobacteria</taxon>
        <taxon>Lysobacterales</taxon>
        <taxon>Lysobacteraceae</taxon>
        <taxon>Pseudomarimonas</taxon>
    </lineage>
</organism>
<comment type="catalytic activity">
    <reaction evidence="7">
        <text>[protein]-peptidylproline (omega=180) = [protein]-peptidylproline (omega=0)</text>
        <dbReference type="Rhea" id="RHEA:16237"/>
        <dbReference type="Rhea" id="RHEA-COMP:10747"/>
        <dbReference type="Rhea" id="RHEA-COMP:10748"/>
        <dbReference type="ChEBI" id="CHEBI:83833"/>
        <dbReference type="ChEBI" id="CHEBI:83834"/>
        <dbReference type="EC" id="5.2.1.8"/>
    </reaction>
</comment>
<feature type="signal peptide" evidence="7">
    <location>
        <begin position="1"/>
        <end position="23"/>
    </location>
</feature>